<evidence type="ECO:0000256" key="6">
    <source>
        <dbReference type="ARBA" id="ARBA00022741"/>
    </source>
</evidence>
<dbReference type="Pfam" id="PF01966">
    <property type="entry name" value="HD"/>
    <property type="match status" value="1"/>
</dbReference>
<dbReference type="Gene3D" id="1.10.3090.10">
    <property type="entry name" value="cca-adding enzyme, domain 2"/>
    <property type="match status" value="1"/>
</dbReference>
<evidence type="ECO:0000256" key="9">
    <source>
        <dbReference type="ARBA" id="ARBA00022842"/>
    </source>
</evidence>
<dbReference type="InterPro" id="IPR032828">
    <property type="entry name" value="PolyA_RNA-bd"/>
</dbReference>
<proteinExistence type="predicted"/>
<evidence type="ECO:0000313" key="12">
    <source>
        <dbReference type="EMBL" id="SUZ82677.1"/>
    </source>
</evidence>
<dbReference type="GO" id="GO:0016779">
    <property type="term" value="F:nucleotidyltransferase activity"/>
    <property type="evidence" value="ECO:0007669"/>
    <property type="project" value="UniProtKB-KW"/>
</dbReference>
<keyword evidence="7" id="KW-0692">RNA repair</keyword>
<dbReference type="CDD" id="cd00077">
    <property type="entry name" value="HDc"/>
    <property type="match status" value="1"/>
</dbReference>
<comment type="cofactor">
    <cofactor evidence="1">
        <name>Mg(2+)</name>
        <dbReference type="ChEBI" id="CHEBI:18420"/>
    </cofactor>
</comment>
<dbReference type="CDD" id="cd05398">
    <property type="entry name" value="NT_ClassII-CCAase"/>
    <property type="match status" value="1"/>
</dbReference>
<evidence type="ECO:0000256" key="2">
    <source>
        <dbReference type="ARBA" id="ARBA00022679"/>
    </source>
</evidence>
<dbReference type="GO" id="GO:0008033">
    <property type="term" value="P:tRNA processing"/>
    <property type="evidence" value="ECO:0007669"/>
    <property type="project" value="UniProtKB-KW"/>
</dbReference>
<keyword evidence="2" id="KW-0808">Transferase</keyword>
<sequence>MPLLSTPPELIKIANAIAKSEGRSILVGGAVRDHCMGRKSLKDFDVEIFGISPEVLESVLRNFGNIHAVGKSFGVLKLKTSSAEYDFSLPRRESRTGKGHRGFMVTPDSTMSYREAASRRDFTVNSIGYDLLTKTLLDPFDGLGDIKHKILRHVGPAFAEDPLRVLRAMQFSARLEFKIAPETVQLCKTLDLAELSKERIFEEFRKLLLKAKRPSIGLEAAKILGILAYFPELKALIGVPQDPKWHPEGDVWTHTLLVLDEAADLRKGNEKLDLELMFGALCHDFGKPLTTEFLQGRWRSPAHDVEGVAPTEQFLRRLTDDRVLIEQVTILVKEHLRPIQLFKERERINSGTIRRLALRVRIPELVLLAKADYLGRTLTDEERKSFDAGDWLLAEAERMNVRDEAPRPLLMGRHLLAMGMSPGPEMGEVLNEAFEKQLNGDLQTEDDAITWVKSNLPDMSNLAP</sequence>
<dbReference type="Pfam" id="PF12627">
    <property type="entry name" value="PolyA_pol_RNAbd"/>
    <property type="match status" value="1"/>
</dbReference>
<keyword evidence="10" id="KW-0694">RNA-binding</keyword>
<dbReference type="GO" id="GO:0003723">
    <property type="term" value="F:RNA binding"/>
    <property type="evidence" value="ECO:0007669"/>
    <property type="project" value="UniProtKB-KW"/>
</dbReference>
<evidence type="ECO:0000256" key="8">
    <source>
        <dbReference type="ARBA" id="ARBA00022840"/>
    </source>
</evidence>
<dbReference type="AlphaFoldDB" id="A0A381QYA2"/>
<reference evidence="12" key="1">
    <citation type="submission" date="2018-05" db="EMBL/GenBank/DDBJ databases">
        <authorList>
            <person name="Lanie J.A."/>
            <person name="Ng W.-L."/>
            <person name="Kazmierczak K.M."/>
            <person name="Andrzejewski T.M."/>
            <person name="Davidsen T.M."/>
            <person name="Wayne K.J."/>
            <person name="Tettelin H."/>
            <person name="Glass J.I."/>
            <person name="Rusch D."/>
            <person name="Podicherti R."/>
            <person name="Tsui H.-C.T."/>
            <person name="Winkler M.E."/>
        </authorList>
    </citation>
    <scope>NUCLEOTIDE SEQUENCE</scope>
</reference>
<keyword evidence="4" id="KW-0548">Nucleotidyltransferase</keyword>
<evidence type="ECO:0000256" key="5">
    <source>
        <dbReference type="ARBA" id="ARBA00022723"/>
    </source>
</evidence>
<dbReference type="InterPro" id="IPR006674">
    <property type="entry name" value="HD_domain"/>
</dbReference>
<evidence type="ECO:0000259" key="11">
    <source>
        <dbReference type="SMART" id="SM00471"/>
    </source>
</evidence>
<dbReference type="PANTHER" id="PTHR47545">
    <property type="entry name" value="MULTIFUNCTIONAL CCA PROTEIN"/>
    <property type="match status" value="1"/>
</dbReference>
<keyword evidence="9" id="KW-0460">Magnesium</keyword>
<dbReference type="Gene3D" id="3.30.460.10">
    <property type="entry name" value="Beta Polymerase, domain 2"/>
    <property type="match status" value="1"/>
</dbReference>
<keyword evidence="6" id="KW-0547">Nucleotide-binding</keyword>
<accession>A0A381QYA2</accession>
<evidence type="ECO:0000256" key="10">
    <source>
        <dbReference type="ARBA" id="ARBA00022884"/>
    </source>
</evidence>
<dbReference type="InterPro" id="IPR050124">
    <property type="entry name" value="tRNA_CCA-adding_enzyme"/>
</dbReference>
<evidence type="ECO:0000256" key="4">
    <source>
        <dbReference type="ARBA" id="ARBA00022695"/>
    </source>
</evidence>
<dbReference type="GO" id="GO:0005524">
    <property type="term" value="F:ATP binding"/>
    <property type="evidence" value="ECO:0007669"/>
    <property type="project" value="UniProtKB-KW"/>
</dbReference>
<protein>
    <recommendedName>
        <fullName evidence="11">HD/PDEase domain-containing protein</fullName>
    </recommendedName>
</protein>
<keyword evidence="5" id="KW-0479">Metal-binding</keyword>
<keyword evidence="8" id="KW-0067">ATP-binding</keyword>
<evidence type="ECO:0000256" key="1">
    <source>
        <dbReference type="ARBA" id="ARBA00001946"/>
    </source>
</evidence>
<dbReference type="InterPro" id="IPR002646">
    <property type="entry name" value="PolA_pol_head_dom"/>
</dbReference>
<dbReference type="SUPFAM" id="SSF81301">
    <property type="entry name" value="Nucleotidyltransferase"/>
    <property type="match status" value="1"/>
</dbReference>
<dbReference type="PANTHER" id="PTHR47545:SF1">
    <property type="entry name" value="MULTIFUNCTIONAL CCA PROTEIN"/>
    <property type="match status" value="1"/>
</dbReference>
<dbReference type="SMART" id="SM00471">
    <property type="entry name" value="HDc"/>
    <property type="match status" value="1"/>
</dbReference>
<evidence type="ECO:0000256" key="3">
    <source>
        <dbReference type="ARBA" id="ARBA00022694"/>
    </source>
</evidence>
<organism evidence="12">
    <name type="scientific">marine metagenome</name>
    <dbReference type="NCBI Taxonomy" id="408172"/>
    <lineage>
        <taxon>unclassified sequences</taxon>
        <taxon>metagenomes</taxon>
        <taxon>ecological metagenomes</taxon>
    </lineage>
</organism>
<keyword evidence="3" id="KW-0819">tRNA processing</keyword>
<dbReference type="SUPFAM" id="SSF81891">
    <property type="entry name" value="Poly A polymerase C-terminal region-like"/>
    <property type="match status" value="1"/>
</dbReference>
<name>A0A381QYA2_9ZZZZ</name>
<dbReference type="InterPro" id="IPR043519">
    <property type="entry name" value="NT_sf"/>
</dbReference>
<evidence type="ECO:0000256" key="7">
    <source>
        <dbReference type="ARBA" id="ARBA00022800"/>
    </source>
</evidence>
<dbReference type="GO" id="GO:0042245">
    <property type="term" value="P:RNA repair"/>
    <property type="evidence" value="ECO:0007669"/>
    <property type="project" value="UniProtKB-KW"/>
</dbReference>
<dbReference type="GO" id="GO:0046872">
    <property type="term" value="F:metal ion binding"/>
    <property type="evidence" value="ECO:0007669"/>
    <property type="project" value="UniProtKB-KW"/>
</dbReference>
<feature type="domain" description="HD/PDEase" evidence="11">
    <location>
        <begin position="247"/>
        <end position="386"/>
    </location>
</feature>
<gene>
    <name evidence="12" type="ORF">METZ01_LOCUS35531</name>
</gene>
<dbReference type="InterPro" id="IPR003607">
    <property type="entry name" value="HD/PDEase_dom"/>
</dbReference>
<dbReference type="Pfam" id="PF01743">
    <property type="entry name" value="PolyA_pol"/>
    <property type="match status" value="1"/>
</dbReference>
<dbReference type="EMBL" id="UINC01001517">
    <property type="protein sequence ID" value="SUZ82677.1"/>
    <property type="molecule type" value="Genomic_DNA"/>
</dbReference>